<dbReference type="InterPro" id="IPR026960">
    <property type="entry name" value="RVT-Znf"/>
</dbReference>
<name>A0AAV1B3V8_VICFA</name>
<accession>A0AAV1B3V8</accession>
<evidence type="ECO:0000259" key="1">
    <source>
        <dbReference type="Pfam" id="PF13966"/>
    </source>
</evidence>
<dbReference type="Pfam" id="PF13966">
    <property type="entry name" value="zf-RVT"/>
    <property type="match status" value="1"/>
</dbReference>
<evidence type="ECO:0000313" key="2">
    <source>
        <dbReference type="EMBL" id="CAI8617254.1"/>
    </source>
</evidence>
<reference evidence="2 3" key="1">
    <citation type="submission" date="2023-01" db="EMBL/GenBank/DDBJ databases">
        <authorList>
            <person name="Kreplak J."/>
        </authorList>
    </citation>
    <scope>NUCLEOTIDE SEQUENCE [LARGE SCALE GENOMIC DNA]</scope>
</reference>
<evidence type="ECO:0000313" key="3">
    <source>
        <dbReference type="Proteomes" id="UP001157006"/>
    </source>
</evidence>
<feature type="domain" description="Reverse transcriptase zinc-binding" evidence="1">
    <location>
        <begin position="7"/>
        <end position="90"/>
    </location>
</feature>
<dbReference type="Proteomes" id="UP001157006">
    <property type="component" value="Chromosome 6"/>
</dbReference>
<proteinExistence type="predicted"/>
<keyword evidence="3" id="KW-1185">Reference proteome</keyword>
<dbReference type="AlphaFoldDB" id="A0AAV1B3V8"/>
<gene>
    <name evidence="2" type="ORF">VFH_VI066880</name>
</gene>
<organism evidence="2 3">
    <name type="scientific">Vicia faba</name>
    <name type="common">Broad bean</name>
    <name type="synonym">Faba vulgaris</name>
    <dbReference type="NCBI Taxonomy" id="3906"/>
    <lineage>
        <taxon>Eukaryota</taxon>
        <taxon>Viridiplantae</taxon>
        <taxon>Streptophyta</taxon>
        <taxon>Embryophyta</taxon>
        <taxon>Tracheophyta</taxon>
        <taxon>Spermatophyta</taxon>
        <taxon>Magnoliopsida</taxon>
        <taxon>eudicotyledons</taxon>
        <taxon>Gunneridae</taxon>
        <taxon>Pentapetalae</taxon>
        <taxon>rosids</taxon>
        <taxon>fabids</taxon>
        <taxon>Fabales</taxon>
        <taxon>Fabaceae</taxon>
        <taxon>Papilionoideae</taxon>
        <taxon>50 kb inversion clade</taxon>
        <taxon>NPAAA clade</taxon>
        <taxon>Hologalegina</taxon>
        <taxon>IRL clade</taxon>
        <taxon>Fabeae</taxon>
        <taxon>Vicia</taxon>
    </lineage>
</organism>
<dbReference type="EMBL" id="OX451741">
    <property type="protein sequence ID" value="CAI8617254.1"/>
    <property type="molecule type" value="Genomic_DNA"/>
</dbReference>
<protein>
    <recommendedName>
        <fullName evidence="1">Reverse transcriptase zinc-binding domain-containing protein</fullName>
    </recommendedName>
</protein>
<sequence length="113" mass="13346">MLQEDKFNVKKLYHSLSTNTPIVPWYKLMLHNKVRHRVVMLLWLVCHGKLATKARLHRFSMVANTQCVLCIKDETINHLFFGCLELKNVWAKVLFRLGYNMTRWNGKMDLIGS</sequence>